<keyword evidence="9" id="KW-0411">Iron-sulfur</keyword>
<dbReference type="Proteomes" id="UP001329151">
    <property type="component" value="Chromosome"/>
</dbReference>
<proteinExistence type="inferred from homology"/>
<feature type="domain" description="4Fe-4S Mo/W bis-MGD-type" evidence="11">
    <location>
        <begin position="8"/>
        <end position="64"/>
    </location>
</feature>
<dbReference type="GO" id="GO:0051539">
    <property type="term" value="F:4 iron, 4 sulfur cluster binding"/>
    <property type="evidence" value="ECO:0007669"/>
    <property type="project" value="UniProtKB-KW"/>
</dbReference>
<evidence type="ECO:0000313" key="12">
    <source>
        <dbReference type="EMBL" id="BET25080.1"/>
    </source>
</evidence>
<evidence type="ECO:0000256" key="6">
    <source>
        <dbReference type="ARBA" id="ARBA00022723"/>
    </source>
</evidence>
<dbReference type="InterPro" id="IPR006963">
    <property type="entry name" value="Mopterin_OxRdtase_4Fe-4S_dom"/>
</dbReference>
<keyword evidence="6" id="KW-0479">Metal-binding</keyword>
<dbReference type="Pfam" id="PF04324">
    <property type="entry name" value="Fer2_BFD"/>
    <property type="match status" value="1"/>
</dbReference>
<evidence type="ECO:0000256" key="2">
    <source>
        <dbReference type="ARBA" id="ARBA00001966"/>
    </source>
</evidence>
<evidence type="ECO:0000256" key="7">
    <source>
        <dbReference type="ARBA" id="ARBA00023002"/>
    </source>
</evidence>
<keyword evidence="8" id="KW-0408">Iron</keyword>
<dbReference type="PROSITE" id="PS51669">
    <property type="entry name" value="4FE4S_MOW_BIS_MGD"/>
    <property type="match status" value="1"/>
</dbReference>
<dbReference type="GO" id="GO:0016491">
    <property type="term" value="F:oxidoreductase activity"/>
    <property type="evidence" value="ECO:0007669"/>
    <property type="project" value="UniProtKB-KW"/>
</dbReference>
<dbReference type="GO" id="GO:0042128">
    <property type="term" value="P:nitrate assimilation"/>
    <property type="evidence" value="ECO:0007669"/>
    <property type="project" value="UniProtKB-KW"/>
</dbReference>
<dbReference type="CDD" id="cd02754">
    <property type="entry name" value="MopB_Nitrate-R-NapA-like"/>
    <property type="match status" value="1"/>
</dbReference>
<evidence type="ECO:0000256" key="9">
    <source>
        <dbReference type="ARBA" id="ARBA00023014"/>
    </source>
</evidence>
<dbReference type="Gene3D" id="3.40.228.10">
    <property type="entry name" value="Dimethylsulfoxide Reductase, domain 2"/>
    <property type="match status" value="1"/>
</dbReference>
<dbReference type="EMBL" id="AP028947">
    <property type="protein sequence ID" value="BET25080.1"/>
    <property type="molecule type" value="Genomic_DNA"/>
</dbReference>
<dbReference type="PANTHER" id="PTHR43105:SF9">
    <property type="entry name" value="NADPH-FE(3+) OXIDOREDUCTASE SUBUNIT ALPHA"/>
    <property type="match status" value="1"/>
</dbReference>
<keyword evidence="4" id="KW-0004">4Fe-4S</keyword>
<dbReference type="KEGG" id="lto:RGQ30_05810"/>
<dbReference type="Gene3D" id="2.40.40.20">
    <property type="match status" value="1"/>
</dbReference>
<dbReference type="SUPFAM" id="SSF53706">
    <property type="entry name" value="Formate dehydrogenase/DMSO reductase, domains 1-3"/>
    <property type="match status" value="1"/>
</dbReference>
<sequence length="959" mass="104050">MTELLQPIQSTKTTCPYCGVGCGVVVRTQGKKIIDVKGDETHPANWGKLCSKGSKLAETATENVYGQVRASQPLLRIQRDQAVAPTDWNTALDFTAKEFARLIATYGPDSVGFYISGQLLTEDYYVFNKLAKGLIGTNNIDTNSRLCMSSAVSGYKRTLGADAPPCNYDDLALADCVFIAGSNMAYAHPVAYRRLEAARAAMPGHKLIVVDPRVTDTAAMADLHLKIQPGTDVMLFNAMLHVMMQNGWLDMATINKHTEGFEAMVKGLADYTPRLAASVCGVPEADIVTAATWFAQSSRTLSLYCQGLNQATTGTDKNTALIALHLATGHIGREGAGPFSMTGQPNAMGGREVGGLATLLPAHRELNNPAHVAEVAAFWGVKQISSTPGASAVEMFDQLEQGKIKAVWVACTNPAHSLPNSQKVARALQNAELVVVQDAYLTPATVHYADVLLPATTWGEKEGTVTNSERRISRVRAAMPAYGESKNDWQIVVDFAQRLEQELLKLGVESSRLDGSHRDSQPTALAGNAFLHYSSVEDIFNEHRETTRGRDLDITGLSYAVLETKGPQQWPMPEGEPQGKARLYEDGVYPTATGRAKFVFAPYEPVAEEADARFPWRLNTGRLRDQWHGGSRTGTLAEFFSHEAEPVISLHPADFKRLSLTPNSWVSVKSRRATITLRAKADESVARNQAVLPMHWGPEFFGGKAGVAGVNALTTEAFDPYSKQPELKHAAVNIQRVHLPWQVVVFVHSDKWLSLWQKARSMYPQFDAAVCVPVGREQAGVLFRAACAEAPPKEVIDRLQALFECEGGDVMVYSDPKTGVRRRIGLSVHTAVCTTGTEQTATLAKVFLAGNVESEGWLRNCFDAQLDVMPWRSFLLAPASQPPGVQTEAVRMVCNCIGVSRQAIEAGIAIACAKEPGASEAEQLASLQGSLKCGTECGSCVPEIRKLIRAQASLVTIAP</sequence>
<dbReference type="GO" id="GO:0043546">
    <property type="term" value="F:molybdopterin cofactor binding"/>
    <property type="evidence" value="ECO:0007669"/>
    <property type="project" value="InterPro"/>
</dbReference>
<evidence type="ECO:0000256" key="3">
    <source>
        <dbReference type="ARBA" id="ARBA00008747"/>
    </source>
</evidence>
<keyword evidence="5" id="KW-0500">Molybdenum</keyword>
<comment type="similarity">
    <text evidence="3">Belongs to the prokaryotic molybdopterin-containing oxidoreductase family. NasA/NapA/NarB subfamily.</text>
</comment>
<evidence type="ECO:0000259" key="11">
    <source>
        <dbReference type="PROSITE" id="PS51669"/>
    </source>
</evidence>
<dbReference type="PROSITE" id="PS00551">
    <property type="entry name" value="MOLYBDOPTERIN_PROK_1"/>
    <property type="match status" value="1"/>
</dbReference>
<dbReference type="InterPro" id="IPR009010">
    <property type="entry name" value="Asp_de-COase-like_dom_sf"/>
</dbReference>
<dbReference type="CDD" id="cd02791">
    <property type="entry name" value="MopB_CT_Nitrate-R-NapA-like"/>
    <property type="match status" value="1"/>
</dbReference>
<dbReference type="Pfam" id="PF04879">
    <property type="entry name" value="Molybdop_Fe4S4"/>
    <property type="match status" value="1"/>
</dbReference>
<dbReference type="PANTHER" id="PTHR43105">
    <property type="entry name" value="RESPIRATORY NITRATE REDUCTASE"/>
    <property type="match status" value="1"/>
</dbReference>
<organism evidence="12 13">
    <name type="scientific">Limnobacter thiooxidans</name>
    <dbReference type="NCBI Taxonomy" id="131080"/>
    <lineage>
        <taxon>Bacteria</taxon>
        <taxon>Pseudomonadati</taxon>
        <taxon>Pseudomonadota</taxon>
        <taxon>Betaproteobacteria</taxon>
        <taxon>Burkholderiales</taxon>
        <taxon>Burkholderiaceae</taxon>
        <taxon>Limnobacter</taxon>
    </lineage>
</organism>
<dbReference type="InterPro" id="IPR050123">
    <property type="entry name" value="Prok_molybdopt-oxidoreductase"/>
</dbReference>
<dbReference type="InterPro" id="IPR041854">
    <property type="entry name" value="BFD-like_2Fe2S-bd_dom_sf"/>
</dbReference>
<evidence type="ECO:0000256" key="8">
    <source>
        <dbReference type="ARBA" id="ARBA00023004"/>
    </source>
</evidence>
<evidence type="ECO:0000256" key="4">
    <source>
        <dbReference type="ARBA" id="ARBA00022485"/>
    </source>
</evidence>
<evidence type="ECO:0000256" key="5">
    <source>
        <dbReference type="ARBA" id="ARBA00022505"/>
    </source>
</evidence>
<dbReference type="InterPro" id="IPR027467">
    <property type="entry name" value="MopterinOxRdtase_cofactor_BS"/>
</dbReference>
<comment type="cofactor">
    <cofactor evidence="1">
        <name>Mo-bis(molybdopterin guanine dinucleotide)</name>
        <dbReference type="ChEBI" id="CHEBI:60539"/>
    </cofactor>
</comment>
<comment type="cofactor">
    <cofactor evidence="2">
        <name>[4Fe-4S] cluster</name>
        <dbReference type="ChEBI" id="CHEBI:49883"/>
    </cofactor>
</comment>
<protein>
    <submittedName>
        <fullName evidence="12">Nitrate reductase</fullName>
    </submittedName>
</protein>
<dbReference type="InterPro" id="IPR006657">
    <property type="entry name" value="MoPterin_dinucl-bd_dom"/>
</dbReference>
<dbReference type="InterPro" id="IPR041957">
    <property type="entry name" value="CT_Nitrate-R-NapA-like"/>
</dbReference>
<dbReference type="Gene3D" id="1.10.10.1100">
    <property type="entry name" value="BFD-like [2Fe-2S]-binding domain"/>
    <property type="match status" value="1"/>
</dbReference>
<dbReference type="SMART" id="SM00926">
    <property type="entry name" value="Molybdop_Fe4S4"/>
    <property type="match status" value="1"/>
</dbReference>
<reference evidence="12 13" key="1">
    <citation type="submission" date="2023-10" db="EMBL/GenBank/DDBJ databases">
        <title>Complete Genome Sequence of Limnobacter thiooxidans CS-K2T, Isolated from freshwater lake sediments in Bavaria, Germany.</title>
        <authorList>
            <person name="Naruki M."/>
            <person name="Watanabe A."/>
            <person name="Warashina T."/>
            <person name="Morita T."/>
            <person name="Arakawa K."/>
        </authorList>
    </citation>
    <scope>NUCLEOTIDE SEQUENCE [LARGE SCALE GENOMIC DNA]</scope>
    <source>
        <strain evidence="12 13">CS-K2</strain>
    </source>
</reference>
<keyword evidence="7" id="KW-0560">Oxidoreductase</keyword>
<accession>A0AA86J663</accession>
<dbReference type="AlphaFoldDB" id="A0AA86J663"/>
<dbReference type="SUPFAM" id="SSF50692">
    <property type="entry name" value="ADC-like"/>
    <property type="match status" value="1"/>
</dbReference>
<dbReference type="InterPro" id="IPR007419">
    <property type="entry name" value="BFD-like_2Fe2S-bd_dom"/>
</dbReference>
<dbReference type="GO" id="GO:0045333">
    <property type="term" value="P:cellular respiration"/>
    <property type="evidence" value="ECO:0007669"/>
    <property type="project" value="UniProtKB-ARBA"/>
</dbReference>
<gene>
    <name evidence="12" type="ORF">RGQ30_05810</name>
</gene>
<keyword evidence="10" id="KW-0534">Nitrate assimilation</keyword>
<keyword evidence="13" id="KW-1185">Reference proteome</keyword>
<dbReference type="RefSeq" id="WP_338284705.1">
    <property type="nucleotide sequence ID" value="NZ_AP028947.1"/>
</dbReference>
<dbReference type="InterPro" id="IPR006656">
    <property type="entry name" value="Mopterin_OxRdtase"/>
</dbReference>
<dbReference type="GO" id="GO:0016020">
    <property type="term" value="C:membrane"/>
    <property type="evidence" value="ECO:0007669"/>
    <property type="project" value="TreeGrafter"/>
</dbReference>
<evidence type="ECO:0000313" key="13">
    <source>
        <dbReference type="Proteomes" id="UP001329151"/>
    </source>
</evidence>
<dbReference type="Gene3D" id="2.20.25.90">
    <property type="entry name" value="ADC-like domains"/>
    <property type="match status" value="1"/>
</dbReference>
<dbReference type="GO" id="GO:0046872">
    <property type="term" value="F:metal ion binding"/>
    <property type="evidence" value="ECO:0007669"/>
    <property type="project" value="UniProtKB-KW"/>
</dbReference>
<name>A0AA86J663_9BURK</name>
<dbReference type="Pfam" id="PF00384">
    <property type="entry name" value="Molybdopterin"/>
    <property type="match status" value="1"/>
</dbReference>
<evidence type="ECO:0000256" key="1">
    <source>
        <dbReference type="ARBA" id="ARBA00001942"/>
    </source>
</evidence>
<dbReference type="Pfam" id="PF01568">
    <property type="entry name" value="Molydop_binding"/>
    <property type="match status" value="1"/>
</dbReference>
<evidence type="ECO:0000256" key="10">
    <source>
        <dbReference type="ARBA" id="ARBA00023063"/>
    </source>
</evidence>
<dbReference type="GO" id="GO:1990204">
    <property type="term" value="C:oxidoreductase complex"/>
    <property type="evidence" value="ECO:0007669"/>
    <property type="project" value="UniProtKB-ARBA"/>
</dbReference>
<dbReference type="Gene3D" id="3.40.50.740">
    <property type="match status" value="1"/>
</dbReference>